<feature type="compositionally biased region" description="Low complexity" evidence="1">
    <location>
        <begin position="133"/>
        <end position="156"/>
    </location>
</feature>
<dbReference type="Proteomes" id="UP000018291">
    <property type="component" value="Unassembled WGS sequence"/>
</dbReference>
<dbReference type="eggNOG" id="COG1470">
    <property type="taxonomic scope" value="Bacteria"/>
</dbReference>
<dbReference type="Pfam" id="PF11258">
    <property type="entry name" value="DUF3048"/>
    <property type="match status" value="1"/>
</dbReference>
<dbReference type="InterPro" id="IPR035328">
    <property type="entry name" value="DUF3048_C"/>
</dbReference>
<evidence type="ECO:0000313" key="5">
    <source>
        <dbReference type="EMBL" id="CCM63411.1"/>
    </source>
</evidence>
<feature type="signal peptide" evidence="2">
    <location>
        <begin position="1"/>
        <end position="25"/>
    </location>
</feature>
<evidence type="ECO:0000256" key="2">
    <source>
        <dbReference type="SAM" id="SignalP"/>
    </source>
</evidence>
<evidence type="ECO:0000256" key="1">
    <source>
        <dbReference type="SAM" id="MobiDB-lite"/>
    </source>
</evidence>
<reference evidence="5 6" key="1">
    <citation type="journal article" date="2013" name="ISME J.">
        <title>Metabolic model for the filamentous 'Candidatus Microthrix parvicella' based on genomic and metagenomic analyses.</title>
        <authorList>
            <person name="Jon McIlroy S."/>
            <person name="Kristiansen R."/>
            <person name="Albertsen M."/>
            <person name="Michael Karst S."/>
            <person name="Rossetti S."/>
            <person name="Lund Nielsen J."/>
            <person name="Tandoi V."/>
            <person name="James Seviour R."/>
            <person name="Nielsen P.H."/>
        </authorList>
    </citation>
    <scope>NUCLEOTIDE SEQUENCE [LARGE SCALE GENOMIC DNA]</scope>
    <source>
        <strain evidence="5 6">RN1</strain>
    </source>
</reference>
<feature type="domain" description="DUF3048" evidence="4">
    <location>
        <begin position="369"/>
        <end position="479"/>
    </location>
</feature>
<dbReference type="InterPro" id="IPR023158">
    <property type="entry name" value="YerB-like_sf"/>
</dbReference>
<dbReference type="EMBL" id="CANL01000014">
    <property type="protein sequence ID" value="CCM63411.1"/>
    <property type="molecule type" value="Genomic_DNA"/>
</dbReference>
<accession>R4Z2B1</accession>
<dbReference type="InterPro" id="IPR021416">
    <property type="entry name" value="DUF3048_N"/>
</dbReference>
<evidence type="ECO:0000313" key="6">
    <source>
        <dbReference type="Proteomes" id="UP000018291"/>
    </source>
</evidence>
<proteinExistence type="predicted"/>
<evidence type="ECO:0000259" key="3">
    <source>
        <dbReference type="Pfam" id="PF11258"/>
    </source>
</evidence>
<dbReference type="AlphaFoldDB" id="R4Z2B1"/>
<protein>
    <recommendedName>
        <fullName evidence="7">DUF3048 domain-containing protein</fullName>
    </recommendedName>
</protein>
<feature type="region of interest" description="Disordered" evidence="1">
    <location>
        <begin position="85"/>
        <end position="179"/>
    </location>
</feature>
<keyword evidence="2" id="KW-0732">Signal</keyword>
<feature type="chain" id="PRO_5039197255" description="DUF3048 domain-containing protein" evidence="2">
    <location>
        <begin position="26"/>
        <end position="489"/>
    </location>
</feature>
<dbReference type="STRING" id="1229780.BN381_210101"/>
<feature type="domain" description="DUF3048" evidence="3">
    <location>
        <begin position="191"/>
        <end position="332"/>
    </location>
</feature>
<comment type="caution">
    <text evidence="5">The sequence shown here is derived from an EMBL/GenBank/DDBJ whole genome shotgun (WGS) entry which is preliminary data.</text>
</comment>
<keyword evidence="6" id="KW-1185">Reference proteome</keyword>
<evidence type="ECO:0000259" key="4">
    <source>
        <dbReference type="Pfam" id="PF17479"/>
    </source>
</evidence>
<gene>
    <name evidence="5" type="ORF">BN381_210101</name>
</gene>
<evidence type="ECO:0008006" key="7">
    <source>
        <dbReference type="Google" id="ProtNLM"/>
    </source>
</evidence>
<dbReference type="OrthoDB" id="9779102at2"/>
<dbReference type="SUPFAM" id="SSF159774">
    <property type="entry name" value="YerB-like"/>
    <property type="match status" value="1"/>
</dbReference>
<sequence length="489" mass="50921">MAIAASITKILQAAAAGLTSRRAIAAAPVVAVSLVVGISVLSTRSDPAKVATREDAAPMARRWVSTSEGVTDVADGKAKVDAKAKATSKAKADGKTKASTTPGGQSALGGNQPGGTQPGGKQPGGKQPGGKQPGATPAAGGTPSTTPATPSTAAPNPELPPLVQGTPPDPSLNLIGAPPEPWPDNCRCAPLTGMGIDSPFGAKGSAVAIKVSNAPRADPQTGLNRADLIYEEPAHGIMDASRFLAVFHSREIDTIGAVRSARTSDMQLLLPLGRPIFAYAGSNDRTEWAVSERERDGWFVHASERQDGTSVYSRTDQSEHGLFVSRNNLQNKYGGATAPPNPQFSFMDAGNQNASAQPAKRVDLLVAGNHSGFLWDAKSKMWLRFQAGKPHVNKTNGAQIGRSSVIVLTTRYQGSYADMNSMEAVTFPMPGEPARGQAFVLTGPTVTQGTWSRSADGDLFDLRDLQGRAISLQRGPVYVGLVSSLPTVS</sequence>
<feature type="compositionally biased region" description="Basic and acidic residues" evidence="1">
    <location>
        <begin position="85"/>
        <end position="96"/>
    </location>
</feature>
<name>R4Z2B1_9ACTN</name>
<dbReference type="Pfam" id="PF17479">
    <property type="entry name" value="DUF3048_C"/>
    <property type="match status" value="1"/>
</dbReference>
<organism evidence="5 6">
    <name type="scientific">Candidatus Neomicrothrix parvicella RN1</name>
    <dbReference type="NCBI Taxonomy" id="1229780"/>
    <lineage>
        <taxon>Bacteria</taxon>
        <taxon>Bacillati</taxon>
        <taxon>Actinomycetota</taxon>
        <taxon>Acidimicrobiia</taxon>
        <taxon>Acidimicrobiales</taxon>
        <taxon>Microthrixaceae</taxon>
        <taxon>Candidatus Neomicrothrix</taxon>
    </lineage>
</organism>
<dbReference type="Gene3D" id="3.50.90.10">
    <property type="entry name" value="YerB-like"/>
    <property type="match status" value="1"/>
</dbReference>
<feature type="compositionally biased region" description="Gly residues" evidence="1">
    <location>
        <begin position="111"/>
        <end position="132"/>
    </location>
</feature>
<dbReference type="HOGENOM" id="CLU_557459_0_0_11"/>
<dbReference type="RefSeq" id="WP_012225926.1">
    <property type="nucleotide sequence ID" value="NZ_HG422565.1"/>
</dbReference>